<dbReference type="Proteomes" id="UP000316473">
    <property type="component" value="Chromosome"/>
</dbReference>
<name>A0A4Y1YIM1_9PROT</name>
<sequence length="201" mass="21941">MKKALEAKETAEAKVTQLRVSLAQLDEQIAAGDTVDYDKLLVDVVSNEPDSSKNDAELRKVLKKKQAWQDTRAMLDAKRSVQEAALQQCTVDVIAANEAIASERHADILKEMRDCAKSALLDWHNLAGLIEQYAELKQRALAEIPRGPAETLYSPQCAELQKVAGEMVMKGRTLGSAATGSIVSGYRGMGDVLEEIGNDNK</sequence>
<evidence type="ECO:0000256" key="1">
    <source>
        <dbReference type="SAM" id="Coils"/>
    </source>
</evidence>
<dbReference type="AlphaFoldDB" id="A0A4Y1YIM1"/>
<gene>
    <name evidence="2" type="ORF">Nstercoris_00159</name>
</gene>
<dbReference type="EMBL" id="AP019755">
    <property type="protein sequence ID" value="BBL33932.1"/>
    <property type="molecule type" value="Genomic_DNA"/>
</dbReference>
<evidence type="ECO:0000313" key="2">
    <source>
        <dbReference type="EMBL" id="BBL33932.1"/>
    </source>
</evidence>
<accession>A0A4Y1YIM1</accession>
<proteinExistence type="predicted"/>
<protein>
    <submittedName>
        <fullName evidence="2">Uncharacterized protein</fullName>
    </submittedName>
</protein>
<dbReference type="KEGG" id="nst:Nstercoris_00159"/>
<reference evidence="2 3" key="1">
    <citation type="submission" date="2019-06" db="EMBL/GenBank/DDBJ databases">
        <title>Nitrosomonas stercoris KYUHI-S whole genome shotgun sequence.</title>
        <authorList>
            <person name="Nakagawa T."/>
            <person name="Tsuchiya Y."/>
            <person name="Takahashi R."/>
        </authorList>
    </citation>
    <scope>NUCLEOTIDE SEQUENCE [LARGE SCALE GENOMIC DNA]</scope>
    <source>
        <strain evidence="2 3">KYUHI-S</strain>
    </source>
</reference>
<evidence type="ECO:0000313" key="3">
    <source>
        <dbReference type="Proteomes" id="UP000316473"/>
    </source>
</evidence>
<organism evidence="2 3">
    <name type="scientific">Nitrosomonas stercoris</name>
    <dbReference type="NCBI Taxonomy" id="1444684"/>
    <lineage>
        <taxon>Bacteria</taxon>
        <taxon>Pseudomonadati</taxon>
        <taxon>Pseudomonadota</taxon>
        <taxon>Betaproteobacteria</taxon>
        <taxon>Nitrosomonadales</taxon>
        <taxon>Nitrosomonadaceae</taxon>
        <taxon>Nitrosomonas</taxon>
    </lineage>
</organism>
<keyword evidence="3" id="KW-1185">Reference proteome</keyword>
<keyword evidence="1" id="KW-0175">Coiled coil</keyword>
<feature type="coiled-coil region" evidence="1">
    <location>
        <begin position="1"/>
        <end position="28"/>
    </location>
</feature>